<dbReference type="EMBL" id="BARS01032901">
    <property type="protein sequence ID" value="GAG19791.1"/>
    <property type="molecule type" value="Genomic_DNA"/>
</dbReference>
<accession>X0X462</accession>
<name>X0X462_9ZZZZ</name>
<dbReference type="GO" id="GO:0019305">
    <property type="term" value="P:dTDP-rhamnose biosynthetic process"/>
    <property type="evidence" value="ECO:0007669"/>
    <property type="project" value="TreeGrafter"/>
</dbReference>
<dbReference type="Gene3D" id="3.40.50.720">
    <property type="entry name" value="NAD(P)-binding Rossmann-like Domain"/>
    <property type="match status" value="1"/>
</dbReference>
<dbReference type="PANTHER" id="PTHR10491:SF4">
    <property type="entry name" value="METHIONINE ADENOSYLTRANSFERASE 2 SUBUNIT BETA"/>
    <property type="match status" value="1"/>
</dbReference>
<dbReference type="GO" id="GO:0005829">
    <property type="term" value="C:cytosol"/>
    <property type="evidence" value="ECO:0007669"/>
    <property type="project" value="TreeGrafter"/>
</dbReference>
<dbReference type="GO" id="GO:0008831">
    <property type="term" value="F:dTDP-4-dehydrorhamnose reductase activity"/>
    <property type="evidence" value="ECO:0007669"/>
    <property type="project" value="TreeGrafter"/>
</dbReference>
<feature type="non-terminal residue" evidence="2">
    <location>
        <position position="124"/>
    </location>
</feature>
<dbReference type="SUPFAM" id="SSF51735">
    <property type="entry name" value="NAD(P)-binding Rossmann-fold domains"/>
    <property type="match status" value="1"/>
</dbReference>
<gene>
    <name evidence="2" type="ORF">S01H1_51016</name>
</gene>
<protein>
    <recommendedName>
        <fullName evidence="1">RmlD-like substrate binding domain-containing protein</fullName>
    </recommendedName>
</protein>
<dbReference type="InterPro" id="IPR005913">
    <property type="entry name" value="dTDP_dehydrorham_reduct"/>
</dbReference>
<sequence length="124" mass="14062">MTNKVLVLGGSGMLGSKAFEVLQGRFDTYATFRNNSNVPEPSFHVDVMDFDRVKEVLEWVKPDVVVNCIGVLKDETNPITSITVNALFPHQLAKYCKKLIHISTDCVFSGDWGWYDEEHWPDPD</sequence>
<dbReference type="InterPro" id="IPR029903">
    <property type="entry name" value="RmlD-like-bd"/>
</dbReference>
<evidence type="ECO:0000259" key="1">
    <source>
        <dbReference type="Pfam" id="PF04321"/>
    </source>
</evidence>
<dbReference type="PANTHER" id="PTHR10491">
    <property type="entry name" value="DTDP-4-DEHYDRORHAMNOSE REDUCTASE"/>
    <property type="match status" value="1"/>
</dbReference>
<comment type="caution">
    <text evidence="2">The sequence shown here is derived from an EMBL/GenBank/DDBJ whole genome shotgun (WGS) entry which is preliminary data.</text>
</comment>
<reference evidence="2" key="1">
    <citation type="journal article" date="2014" name="Front. Microbiol.">
        <title>High frequency of phylogenetically diverse reductive dehalogenase-homologous genes in deep subseafloor sedimentary metagenomes.</title>
        <authorList>
            <person name="Kawai M."/>
            <person name="Futagami T."/>
            <person name="Toyoda A."/>
            <person name="Takaki Y."/>
            <person name="Nishi S."/>
            <person name="Hori S."/>
            <person name="Arai W."/>
            <person name="Tsubouchi T."/>
            <person name="Morono Y."/>
            <person name="Uchiyama I."/>
            <person name="Ito T."/>
            <person name="Fujiyama A."/>
            <person name="Inagaki F."/>
            <person name="Takami H."/>
        </authorList>
    </citation>
    <scope>NUCLEOTIDE SEQUENCE</scope>
    <source>
        <strain evidence="2">Expedition CK06-06</strain>
    </source>
</reference>
<feature type="domain" description="RmlD-like substrate binding" evidence="1">
    <location>
        <begin position="4"/>
        <end position="123"/>
    </location>
</feature>
<organism evidence="2">
    <name type="scientific">marine sediment metagenome</name>
    <dbReference type="NCBI Taxonomy" id="412755"/>
    <lineage>
        <taxon>unclassified sequences</taxon>
        <taxon>metagenomes</taxon>
        <taxon>ecological metagenomes</taxon>
    </lineage>
</organism>
<dbReference type="AlphaFoldDB" id="X0X462"/>
<proteinExistence type="predicted"/>
<dbReference type="Pfam" id="PF04321">
    <property type="entry name" value="RmlD_sub_bind"/>
    <property type="match status" value="1"/>
</dbReference>
<dbReference type="InterPro" id="IPR036291">
    <property type="entry name" value="NAD(P)-bd_dom_sf"/>
</dbReference>
<evidence type="ECO:0000313" key="2">
    <source>
        <dbReference type="EMBL" id="GAG19791.1"/>
    </source>
</evidence>